<dbReference type="GO" id="GO:0016757">
    <property type="term" value="F:glycosyltransferase activity"/>
    <property type="evidence" value="ECO:0007669"/>
    <property type="project" value="UniProtKB-KW"/>
</dbReference>
<evidence type="ECO:0000313" key="3">
    <source>
        <dbReference type="Proteomes" id="UP001164705"/>
    </source>
</evidence>
<keyword evidence="2" id="KW-0328">Glycosyltransferase</keyword>
<keyword evidence="3" id="KW-1185">Reference proteome</keyword>
<evidence type="ECO:0000259" key="1">
    <source>
        <dbReference type="Pfam" id="PF00534"/>
    </source>
</evidence>
<gene>
    <name evidence="2" type="ORF">N7U66_19200</name>
</gene>
<reference evidence="2" key="1">
    <citation type="submission" date="2022-11" db="EMBL/GenBank/DDBJ databases">
        <title>Lacinutrix neustonica HL-RS19T sp. nov., isolated from the surface microlayer sample of brackish Lake Shihwa.</title>
        <authorList>
            <person name="Choi J.Y."/>
            <person name="Hwang C.Y."/>
        </authorList>
    </citation>
    <scope>NUCLEOTIDE SEQUENCE</scope>
    <source>
        <strain evidence="2">HL-RS19</strain>
    </source>
</reference>
<dbReference type="Pfam" id="PF00534">
    <property type="entry name" value="Glycos_transf_1"/>
    <property type="match status" value="1"/>
</dbReference>
<dbReference type="AlphaFoldDB" id="A0A9E8MVZ0"/>
<dbReference type="InterPro" id="IPR001296">
    <property type="entry name" value="Glyco_trans_1"/>
</dbReference>
<dbReference type="RefSeq" id="WP_267676542.1">
    <property type="nucleotide sequence ID" value="NZ_CP113088.1"/>
</dbReference>
<dbReference type="KEGG" id="lnu:N7U66_19200"/>
<proteinExistence type="predicted"/>
<dbReference type="EMBL" id="CP113088">
    <property type="protein sequence ID" value="WAC01944.1"/>
    <property type="molecule type" value="Genomic_DNA"/>
</dbReference>
<dbReference type="Proteomes" id="UP001164705">
    <property type="component" value="Chromosome"/>
</dbReference>
<name>A0A9E8MVZ0_9FLAO</name>
<sequence length="108" mass="11759">MGTALLYIGNSASDGLPNTLLEAIVCGAFPIQSNPGGASEDIITTEKNGLLIQECSHIETITQQIKKALETPDLIEQAYHYNQNIVKPQLEITLIKAKVLKAYKSVVY</sequence>
<evidence type="ECO:0000313" key="2">
    <source>
        <dbReference type="EMBL" id="WAC01944.1"/>
    </source>
</evidence>
<keyword evidence="2" id="KW-0808">Transferase</keyword>
<feature type="domain" description="Glycosyl transferase family 1" evidence="1">
    <location>
        <begin position="4"/>
        <end position="81"/>
    </location>
</feature>
<accession>A0A9E8MVZ0</accession>
<dbReference type="SUPFAM" id="SSF53756">
    <property type="entry name" value="UDP-Glycosyltransferase/glycogen phosphorylase"/>
    <property type="match status" value="1"/>
</dbReference>
<dbReference type="Gene3D" id="3.40.50.2000">
    <property type="entry name" value="Glycogen Phosphorylase B"/>
    <property type="match status" value="1"/>
</dbReference>
<dbReference type="EC" id="2.4.-.-" evidence="2"/>
<organism evidence="2 3">
    <name type="scientific">Lacinutrix neustonica</name>
    <dbReference type="NCBI Taxonomy" id="2980107"/>
    <lineage>
        <taxon>Bacteria</taxon>
        <taxon>Pseudomonadati</taxon>
        <taxon>Bacteroidota</taxon>
        <taxon>Flavobacteriia</taxon>
        <taxon>Flavobacteriales</taxon>
        <taxon>Flavobacteriaceae</taxon>
        <taxon>Lacinutrix</taxon>
    </lineage>
</organism>
<protein>
    <submittedName>
        <fullName evidence="2">Glycosyltransferase</fullName>
        <ecNumber evidence="2">2.4.-.-</ecNumber>
    </submittedName>
</protein>